<organism evidence="14 15">
    <name type="scientific">Crassostrea virginica</name>
    <name type="common">Eastern oyster</name>
    <dbReference type="NCBI Taxonomy" id="6565"/>
    <lineage>
        <taxon>Eukaryota</taxon>
        <taxon>Metazoa</taxon>
        <taxon>Spiralia</taxon>
        <taxon>Lophotrochozoa</taxon>
        <taxon>Mollusca</taxon>
        <taxon>Bivalvia</taxon>
        <taxon>Autobranchia</taxon>
        <taxon>Pteriomorphia</taxon>
        <taxon>Ostreida</taxon>
        <taxon>Ostreoidea</taxon>
        <taxon>Ostreidae</taxon>
        <taxon>Crassostrea</taxon>
    </lineage>
</organism>
<evidence type="ECO:0000313" key="15">
    <source>
        <dbReference type="RefSeq" id="XP_022316793.1"/>
    </source>
</evidence>
<keyword evidence="6" id="KW-0221">Differentiation</keyword>
<keyword evidence="10" id="KW-0744">Spermatogenesis</keyword>
<dbReference type="InterPro" id="IPR011009">
    <property type="entry name" value="Kinase-like_dom_sf"/>
</dbReference>
<dbReference type="SMART" id="SM00220">
    <property type="entry name" value="S_TKc"/>
    <property type="match status" value="1"/>
</dbReference>
<evidence type="ECO:0000256" key="4">
    <source>
        <dbReference type="ARBA" id="ARBA00022723"/>
    </source>
</evidence>
<dbReference type="PROSITE" id="PS00108">
    <property type="entry name" value="PROTEIN_KINASE_ST"/>
    <property type="match status" value="1"/>
</dbReference>
<name>A0A8B8CLT1_CRAVI</name>
<evidence type="ECO:0000313" key="14">
    <source>
        <dbReference type="Proteomes" id="UP000694844"/>
    </source>
</evidence>
<keyword evidence="7 11" id="KW-0067">ATP-binding</keyword>
<dbReference type="Proteomes" id="UP000694844">
    <property type="component" value="Chromosome 2"/>
</dbReference>
<evidence type="ECO:0000256" key="5">
    <source>
        <dbReference type="ARBA" id="ARBA00022741"/>
    </source>
</evidence>
<dbReference type="AlphaFoldDB" id="A0A8B8CLT1"/>
<protein>
    <submittedName>
        <fullName evidence="15">Testis-specific serine/threonine-protein kinase 3-like</fullName>
    </submittedName>
</protein>
<keyword evidence="12" id="KW-0418">Kinase</keyword>
<keyword evidence="2" id="KW-0217">Developmental protein</keyword>
<dbReference type="InterPro" id="IPR008271">
    <property type="entry name" value="Ser/Thr_kinase_AS"/>
</dbReference>
<dbReference type="OrthoDB" id="541276at2759"/>
<comment type="similarity">
    <text evidence="12">Belongs to the protein kinase superfamily.</text>
</comment>
<dbReference type="PANTHER" id="PTHR24346">
    <property type="entry name" value="MAP/MICROTUBULE AFFINITY-REGULATING KINASE"/>
    <property type="match status" value="1"/>
</dbReference>
<keyword evidence="12" id="KW-0808">Transferase</keyword>
<keyword evidence="12" id="KW-0723">Serine/threonine-protein kinase</keyword>
<evidence type="ECO:0000256" key="8">
    <source>
        <dbReference type="ARBA" id="ARBA00022842"/>
    </source>
</evidence>
<dbReference type="Gene3D" id="1.10.510.10">
    <property type="entry name" value="Transferase(Phosphotransferase) domain 1"/>
    <property type="match status" value="1"/>
</dbReference>
<accession>A0A8B8CLT1</accession>
<dbReference type="GeneID" id="111120365"/>
<evidence type="ECO:0000256" key="6">
    <source>
        <dbReference type="ARBA" id="ARBA00022782"/>
    </source>
</evidence>
<dbReference type="GO" id="GO:0000287">
    <property type="term" value="F:magnesium ion binding"/>
    <property type="evidence" value="ECO:0007669"/>
    <property type="project" value="UniProtKB-ARBA"/>
</dbReference>
<keyword evidence="14" id="KW-1185">Reference proteome</keyword>
<dbReference type="Pfam" id="PF00069">
    <property type="entry name" value="Pkinase"/>
    <property type="match status" value="1"/>
</dbReference>
<evidence type="ECO:0000256" key="1">
    <source>
        <dbReference type="ARBA" id="ARBA00001946"/>
    </source>
</evidence>
<evidence type="ECO:0000256" key="12">
    <source>
        <dbReference type="RuleBase" id="RU000304"/>
    </source>
</evidence>
<dbReference type="GO" id="GO:0000226">
    <property type="term" value="P:microtubule cytoskeleton organization"/>
    <property type="evidence" value="ECO:0007669"/>
    <property type="project" value="TreeGrafter"/>
</dbReference>
<proteinExistence type="inferred from homology"/>
<dbReference type="GO" id="GO:0030154">
    <property type="term" value="P:cell differentiation"/>
    <property type="evidence" value="ECO:0007669"/>
    <property type="project" value="UniProtKB-KW"/>
</dbReference>
<comment type="cofactor">
    <cofactor evidence="1">
        <name>Mg(2+)</name>
        <dbReference type="ChEBI" id="CHEBI:18420"/>
    </cofactor>
</comment>
<dbReference type="GO" id="GO:0035556">
    <property type="term" value="P:intracellular signal transduction"/>
    <property type="evidence" value="ECO:0007669"/>
    <property type="project" value="TreeGrafter"/>
</dbReference>
<feature type="domain" description="Protein kinase" evidence="13">
    <location>
        <begin position="24"/>
        <end position="284"/>
    </location>
</feature>
<dbReference type="PROSITE" id="PS50011">
    <property type="entry name" value="PROTEIN_KINASE_DOM"/>
    <property type="match status" value="1"/>
</dbReference>
<dbReference type="RefSeq" id="XP_022316793.1">
    <property type="nucleotide sequence ID" value="XM_022461085.1"/>
</dbReference>
<evidence type="ECO:0000259" key="13">
    <source>
        <dbReference type="PROSITE" id="PS50011"/>
    </source>
</evidence>
<evidence type="ECO:0000256" key="7">
    <source>
        <dbReference type="ARBA" id="ARBA00022840"/>
    </source>
</evidence>
<dbReference type="PROSITE" id="PS00107">
    <property type="entry name" value="PROTEIN_KINASE_ATP"/>
    <property type="match status" value="1"/>
</dbReference>
<keyword evidence="9" id="KW-0832">Ubl conjugation</keyword>
<keyword evidence="8" id="KW-0460">Magnesium</keyword>
<evidence type="ECO:0000256" key="9">
    <source>
        <dbReference type="ARBA" id="ARBA00022843"/>
    </source>
</evidence>
<dbReference type="FunFam" id="1.10.510.10:FF:000658">
    <property type="entry name" value="Protein CBG12184"/>
    <property type="match status" value="1"/>
</dbReference>
<feature type="binding site" evidence="11">
    <location>
        <position position="62"/>
    </location>
    <ligand>
        <name>ATP</name>
        <dbReference type="ChEBI" id="CHEBI:30616"/>
    </ligand>
</feature>
<dbReference type="GO" id="GO:0050321">
    <property type="term" value="F:tau-protein kinase activity"/>
    <property type="evidence" value="ECO:0007669"/>
    <property type="project" value="TreeGrafter"/>
</dbReference>
<dbReference type="PANTHER" id="PTHR24346:SF102">
    <property type="entry name" value="TESTIS-SPECIFIC SERINE_THREONINE-PROTEIN KINASE 1"/>
    <property type="match status" value="1"/>
</dbReference>
<evidence type="ECO:0000256" key="3">
    <source>
        <dbReference type="ARBA" id="ARBA00022553"/>
    </source>
</evidence>
<evidence type="ECO:0000256" key="11">
    <source>
        <dbReference type="PROSITE-ProRule" id="PRU10141"/>
    </source>
</evidence>
<dbReference type="InterPro" id="IPR000719">
    <property type="entry name" value="Prot_kinase_dom"/>
</dbReference>
<reference evidence="15" key="1">
    <citation type="submission" date="2025-08" db="UniProtKB">
        <authorList>
            <consortium name="RefSeq"/>
        </authorList>
    </citation>
    <scope>IDENTIFICATION</scope>
    <source>
        <tissue evidence="15">Whole sample</tissue>
    </source>
</reference>
<evidence type="ECO:0000256" key="10">
    <source>
        <dbReference type="ARBA" id="ARBA00022871"/>
    </source>
</evidence>
<evidence type="ECO:0000256" key="2">
    <source>
        <dbReference type="ARBA" id="ARBA00022473"/>
    </source>
</evidence>
<dbReference type="SUPFAM" id="SSF56112">
    <property type="entry name" value="Protein kinase-like (PK-like)"/>
    <property type="match status" value="1"/>
</dbReference>
<dbReference type="InterPro" id="IPR017441">
    <property type="entry name" value="Protein_kinase_ATP_BS"/>
</dbReference>
<dbReference type="GO" id="GO:0007283">
    <property type="term" value="P:spermatogenesis"/>
    <property type="evidence" value="ECO:0007669"/>
    <property type="project" value="UniProtKB-KW"/>
</dbReference>
<keyword evidence="4" id="KW-0479">Metal-binding</keyword>
<keyword evidence="5 11" id="KW-0547">Nucleotide-binding</keyword>
<keyword evidence="3" id="KW-0597">Phosphoprotein</keyword>
<gene>
    <name evidence="15" type="primary">LOC111120365</name>
</gene>
<dbReference type="GO" id="GO:0005737">
    <property type="term" value="C:cytoplasm"/>
    <property type="evidence" value="ECO:0007669"/>
    <property type="project" value="TreeGrafter"/>
</dbReference>
<dbReference type="GO" id="GO:0005524">
    <property type="term" value="F:ATP binding"/>
    <property type="evidence" value="ECO:0007669"/>
    <property type="project" value="UniProtKB-UniRule"/>
</dbReference>
<dbReference type="PIRSF" id="PIRSF000654">
    <property type="entry name" value="Integrin-linked_kinase"/>
    <property type="match status" value="1"/>
</dbReference>
<sequence length="286" mass="32662">MNARETLAPREFLRMSDFLSSNGYRLGQIIGEGTYSKVRTAERSSNGEFLAVKIIDKRSARKDYVMKFLPRELEIAVLVKHPNVIYTHDVLYEGESVFILMDYAERGDLLQMIQACGEISEEKAKQMFKEMSEAIKYLHDLGITHRDLKCENILIMRDKRIVVSDFGFSRLFPDLQRSDVMSNTYCGSRAYASPEVLSGSPYDPRKNDVWSLGVILFTMICGKMPFDDRNLKSMLKKQLSEGVPMPEKLRGRVSSNCVALIRKILDPNAKSRPGVIEILQSDWLNT</sequence>
<dbReference type="KEGG" id="cvn:111120365"/>